<name>A0A167J9D5_9FLAO</name>
<gene>
    <name evidence="8" type="ORF">ULVI_06895</name>
</gene>
<evidence type="ECO:0000256" key="7">
    <source>
        <dbReference type="RuleBase" id="RU362048"/>
    </source>
</evidence>
<accession>A0A167J9D5</accession>
<evidence type="ECO:0000256" key="3">
    <source>
        <dbReference type="ARBA" id="ARBA00022475"/>
    </source>
</evidence>
<dbReference type="PANTHER" id="PTHR33508">
    <property type="entry name" value="UPF0056 MEMBRANE PROTEIN YHCE"/>
    <property type="match status" value="1"/>
</dbReference>
<proteinExistence type="inferred from homology"/>
<evidence type="ECO:0000256" key="6">
    <source>
        <dbReference type="ARBA" id="ARBA00023136"/>
    </source>
</evidence>
<dbReference type="Proteomes" id="UP000077013">
    <property type="component" value="Unassembled WGS sequence"/>
</dbReference>
<evidence type="ECO:0000256" key="2">
    <source>
        <dbReference type="ARBA" id="ARBA00009784"/>
    </source>
</evidence>
<dbReference type="InterPro" id="IPR002771">
    <property type="entry name" value="Multi_antbiot-R_MarC"/>
</dbReference>
<dbReference type="RefSeq" id="WP_068591045.1">
    <property type="nucleotide sequence ID" value="NZ_LRXL01000026.1"/>
</dbReference>
<protein>
    <recommendedName>
        <fullName evidence="7">UPF0056 membrane protein</fullName>
    </recommendedName>
</protein>
<feature type="transmembrane region" description="Helical" evidence="7">
    <location>
        <begin position="106"/>
        <end position="126"/>
    </location>
</feature>
<dbReference type="Pfam" id="PF01914">
    <property type="entry name" value="MarC"/>
    <property type="match status" value="1"/>
</dbReference>
<evidence type="ECO:0000313" key="8">
    <source>
        <dbReference type="EMBL" id="OAB80455.1"/>
    </source>
</evidence>
<dbReference type="OrthoDB" id="978595at2"/>
<keyword evidence="3" id="KW-1003">Cell membrane</keyword>
<comment type="subcellular location">
    <subcellularLocation>
        <location evidence="1 7">Cell membrane</location>
        <topology evidence="1 7">Multi-pass membrane protein</topology>
    </subcellularLocation>
</comment>
<feature type="transmembrane region" description="Helical" evidence="7">
    <location>
        <begin position="12"/>
        <end position="31"/>
    </location>
</feature>
<sequence>MNFNFKEIATATMVLFAVIDIIGSIPIIISLREKSGKIKSGRASIIAAIVLTVFLFIGEEILNLIGINVNEFAVAGAFILFFIALEMILGVQLFKQNEENLDMATVFPIAFPIVAGPGSLTTLLSLRAEYELQNIIVAIIVNVIVVFIVLKTSGRLQRFLGKNGIAIIEKIFGVILLAIAVKLFTSNIQELFN</sequence>
<dbReference type="GO" id="GO:0005886">
    <property type="term" value="C:plasma membrane"/>
    <property type="evidence" value="ECO:0007669"/>
    <property type="project" value="UniProtKB-SubCell"/>
</dbReference>
<evidence type="ECO:0000256" key="4">
    <source>
        <dbReference type="ARBA" id="ARBA00022692"/>
    </source>
</evidence>
<comment type="similarity">
    <text evidence="2 7">Belongs to the UPF0056 (MarC) family.</text>
</comment>
<keyword evidence="9" id="KW-1185">Reference proteome</keyword>
<dbReference type="STRING" id="1763537.ULVI_06895"/>
<keyword evidence="4 7" id="KW-0812">Transmembrane</keyword>
<evidence type="ECO:0000256" key="1">
    <source>
        <dbReference type="ARBA" id="ARBA00004651"/>
    </source>
</evidence>
<keyword evidence="5 7" id="KW-1133">Transmembrane helix</keyword>
<organism evidence="8 9">
    <name type="scientific">Cochleicola gelatinilyticus</name>
    <dbReference type="NCBI Taxonomy" id="1763537"/>
    <lineage>
        <taxon>Bacteria</taxon>
        <taxon>Pseudomonadati</taxon>
        <taxon>Bacteroidota</taxon>
        <taxon>Flavobacteriia</taxon>
        <taxon>Flavobacteriales</taxon>
        <taxon>Flavobacteriaceae</taxon>
        <taxon>Cochleicola</taxon>
    </lineage>
</organism>
<keyword evidence="6 7" id="KW-0472">Membrane</keyword>
<comment type="caution">
    <text evidence="8">The sequence shown here is derived from an EMBL/GenBank/DDBJ whole genome shotgun (WGS) entry which is preliminary data.</text>
</comment>
<dbReference type="AlphaFoldDB" id="A0A167J9D5"/>
<feature type="transmembrane region" description="Helical" evidence="7">
    <location>
        <begin position="72"/>
        <end position="94"/>
    </location>
</feature>
<dbReference type="PANTHER" id="PTHR33508:SF1">
    <property type="entry name" value="UPF0056 MEMBRANE PROTEIN YHCE"/>
    <property type="match status" value="1"/>
</dbReference>
<reference evidence="8 9" key="1">
    <citation type="submission" date="2016-02" db="EMBL/GenBank/DDBJ databases">
        <title>Ulvibacter sp. LPB0005, isolated from Thais luteostoma.</title>
        <authorList>
            <person name="Shin S.-K."/>
            <person name="Yi H."/>
        </authorList>
    </citation>
    <scope>NUCLEOTIDE SEQUENCE [LARGE SCALE GENOMIC DNA]</scope>
    <source>
        <strain evidence="8 9">LPB0005</strain>
    </source>
</reference>
<dbReference type="NCBIfam" id="TIGR00427">
    <property type="entry name" value="NAAT family transporter"/>
    <property type="match status" value="1"/>
</dbReference>
<evidence type="ECO:0000313" key="9">
    <source>
        <dbReference type="Proteomes" id="UP000077013"/>
    </source>
</evidence>
<feature type="transmembrane region" description="Helical" evidence="7">
    <location>
        <begin position="132"/>
        <end position="150"/>
    </location>
</feature>
<feature type="transmembrane region" description="Helical" evidence="7">
    <location>
        <begin position="43"/>
        <end position="66"/>
    </location>
</feature>
<evidence type="ECO:0000256" key="5">
    <source>
        <dbReference type="ARBA" id="ARBA00022989"/>
    </source>
</evidence>
<feature type="transmembrane region" description="Helical" evidence="7">
    <location>
        <begin position="171"/>
        <end position="188"/>
    </location>
</feature>
<dbReference type="EMBL" id="LRXL01000026">
    <property type="protein sequence ID" value="OAB80455.1"/>
    <property type="molecule type" value="Genomic_DNA"/>
</dbReference>